<dbReference type="AlphaFoldDB" id="A0A8J6E5H3"/>
<sequence length="83" mass="9134">GLGEIRSGNHQIPKITWSPPPASSFRPSLPMVQGLQDTIWLGRTQVLQRGPVSYYIDGAHTSSSVKACVRWFQEVALNEEKAG</sequence>
<feature type="region of interest" description="Disordered" evidence="4">
    <location>
        <begin position="1"/>
        <end position="21"/>
    </location>
</feature>
<dbReference type="EMBL" id="WNTK01038719">
    <property type="protein sequence ID" value="KAG9460809.1"/>
    <property type="molecule type" value="Genomic_DNA"/>
</dbReference>
<evidence type="ECO:0000256" key="1">
    <source>
        <dbReference type="ARBA" id="ARBA00022598"/>
    </source>
</evidence>
<reference evidence="5" key="1">
    <citation type="thesis" date="2020" institute="ProQuest LLC" country="789 East Eisenhower Parkway, Ann Arbor, MI, USA">
        <title>Comparative Genomics and Chromosome Evolution.</title>
        <authorList>
            <person name="Mudd A.B."/>
        </authorList>
    </citation>
    <scope>NUCLEOTIDE SEQUENCE</scope>
    <source>
        <strain evidence="5">HN-11 Male</strain>
        <tissue evidence="5">Kidney and liver</tissue>
    </source>
</reference>
<dbReference type="GO" id="GO:0005524">
    <property type="term" value="F:ATP binding"/>
    <property type="evidence" value="ECO:0007669"/>
    <property type="project" value="UniProtKB-KW"/>
</dbReference>
<name>A0A8J6E5H3_ELECQ</name>
<dbReference type="Proteomes" id="UP000770717">
    <property type="component" value="Unassembled WGS sequence"/>
</dbReference>
<keyword evidence="6" id="KW-1185">Reference proteome</keyword>
<feature type="non-terminal residue" evidence="5">
    <location>
        <position position="83"/>
    </location>
</feature>
<dbReference type="PANTHER" id="PTHR11136:SF5">
    <property type="entry name" value="FOLYLPOLYGLUTAMATE SYNTHASE, MITOCHONDRIAL"/>
    <property type="match status" value="1"/>
</dbReference>
<accession>A0A8J6E5H3</accession>
<organism evidence="5 6">
    <name type="scientific">Eleutherodactylus coqui</name>
    <name type="common">Puerto Rican coqui</name>
    <dbReference type="NCBI Taxonomy" id="57060"/>
    <lineage>
        <taxon>Eukaryota</taxon>
        <taxon>Metazoa</taxon>
        <taxon>Chordata</taxon>
        <taxon>Craniata</taxon>
        <taxon>Vertebrata</taxon>
        <taxon>Euteleostomi</taxon>
        <taxon>Amphibia</taxon>
        <taxon>Batrachia</taxon>
        <taxon>Anura</taxon>
        <taxon>Neobatrachia</taxon>
        <taxon>Hyloidea</taxon>
        <taxon>Eleutherodactylidae</taxon>
        <taxon>Eleutherodactylinae</taxon>
        <taxon>Eleutherodactylus</taxon>
        <taxon>Eleutherodactylus</taxon>
    </lineage>
</organism>
<feature type="non-terminal residue" evidence="5">
    <location>
        <position position="1"/>
    </location>
</feature>
<evidence type="ECO:0000313" key="6">
    <source>
        <dbReference type="Proteomes" id="UP000770717"/>
    </source>
</evidence>
<proteinExistence type="predicted"/>
<dbReference type="Gene3D" id="3.90.190.20">
    <property type="entry name" value="Mur ligase, C-terminal domain"/>
    <property type="match status" value="1"/>
</dbReference>
<gene>
    <name evidence="5" type="ORF">GDO78_019373</name>
</gene>
<evidence type="ECO:0000256" key="4">
    <source>
        <dbReference type="SAM" id="MobiDB-lite"/>
    </source>
</evidence>
<dbReference type="OrthoDB" id="5212574at2759"/>
<dbReference type="InterPro" id="IPR001645">
    <property type="entry name" value="Folylpolyglutamate_synth"/>
</dbReference>
<keyword evidence="1" id="KW-0436">Ligase</keyword>
<keyword evidence="2" id="KW-0547">Nucleotide-binding</keyword>
<dbReference type="GO" id="GO:0005739">
    <property type="term" value="C:mitochondrion"/>
    <property type="evidence" value="ECO:0007669"/>
    <property type="project" value="TreeGrafter"/>
</dbReference>
<comment type="caution">
    <text evidence="5">The sequence shown here is derived from an EMBL/GenBank/DDBJ whole genome shotgun (WGS) entry which is preliminary data.</text>
</comment>
<dbReference type="PANTHER" id="PTHR11136">
    <property type="entry name" value="FOLYLPOLYGLUTAMATE SYNTHASE-RELATED"/>
    <property type="match status" value="1"/>
</dbReference>
<evidence type="ECO:0000256" key="2">
    <source>
        <dbReference type="ARBA" id="ARBA00022741"/>
    </source>
</evidence>
<dbReference type="SUPFAM" id="SSF53244">
    <property type="entry name" value="MurD-like peptide ligases, peptide-binding domain"/>
    <property type="match status" value="1"/>
</dbReference>
<evidence type="ECO:0000313" key="5">
    <source>
        <dbReference type="EMBL" id="KAG9460809.1"/>
    </source>
</evidence>
<protein>
    <recommendedName>
        <fullName evidence="7">Folylpolyglutamate synthase</fullName>
    </recommendedName>
</protein>
<evidence type="ECO:0008006" key="7">
    <source>
        <dbReference type="Google" id="ProtNLM"/>
    </source>
</evidence>
<dbReference type="GO" id="GO:0005829">
    <property type="term" value="C:cytosol"/>
    <property type="evidence" value="ECO:0007669"/>
    <property type="project" value="TreeGrafter"/>
</dbReference>
<dbReference type="GO" id="GO:0004326">
    <property type="term" value="F:tetrahydrofolylpolyglutamate synthase activity"/>
    <property type="evidence" value="ECO:0007669"/>
    <property type="project" value="InterPro"/>
</dbReference>
<evidence type="ECO:0000256" key="3">
    <source>
        <dbReference type="ARBA" id="ARBA00022840"/>
    </source>
</evidence>
<dbReference type="InterPro" id="IPR036615">
    <property type="entry name" value="Mur_ligase_C_dom_sf"/>
</dbReference>
<keyword evidence="3" id="KW-0067">ATP-binding</keyword>